<keyword evidence="2" id="KW-0325">Glycoprotein</keyword>
<dbReference type="EMBL" id="SJPS01000002">
    <property type="protein sequence ID" value="TWU28101.1"/>
    <property type="molecule type" value="Genomic_DNA"/>
</dbReference>
<evidence type="ECO:0000313" key="4">
    <source>
        <dbReference type="EMBL" id="TWU28101.1"/>
    </source>
</evidence>
<evidence type="ECO:0000256" key="2">
    <source>
        <dbReference type="ARBA" id="ARBA00023180"/>
    </source>
</evidence>
<dbReference type="InterPro" id="IPR019316">
    <property type="entry name" value="G8_domain"/>
</dbReference>
<keyword evidence="5" id="KW-1185">Reference proteome</keyword>
<accession>A0A5C6CXB6</accession>
<evidence type="ECO:0000256" key="1">
    <source>
        <dbReference type="ARBA" id="ARBA00022729"/>
    </source>
</evidence>
<dbReference type="PROSITE" id="PS51484">
    <property type="entry name" value="G8"/>
    <property type="match status" value="1"/>
</dbReference>
<dbReference type="InterPro" id="IPR032675">
    <property type="entry name" value="LRR_dom_sf"/>
</dbReference>
<dbReference type="OrthoDB" id="227223at2"/>
<dbReference type="Pfam" id="PF10162">
    <property type="entry name" value="G8"/>
    <property type="match status" value="1"/>
</dbReference>
<proteinExistence type="predicted"/>
<sequence>MSIFPFGKHRSSNKSRNKGLRFESLEERVVLSTTYLTVDEPTPAIAAVVSTITTPIEDWVHSLTFERFAQLTPEQVIYLLPEQLATIPNHGSFYVWSAESRAALTINQVRALPVDRLSTGLLTNQQVTWLTQPQVQSLNISTEVIRLLSPTQLGWLTTGQIQSLKYWDLSYIYPAQIPQVSTAQIASIPSVEILKSWSSAVRGALTVQQVRSLRVDLIGINLLNSSQIGWLTASQIQSLNTAQLPFLQPGQIQWLTTSQFSQIDSHGTFSQWSPALRAALNLAQVRSLRVDLLGTSLLTDQQVTWLTQPQVQSLNMSTEVIRRLAPTQLGWLTTGQIQTLKYWDLSYLYPSQIPQVSTAQIASIPSVEILKSWSSAARDALTSPQVRALRVDLIGIGLLNSTQIVWLSAAQLQSLKIPQLPLLQPAQIQWLTTSQISQIDSHGTFSQWSPALRAALNLAQVRSLPVNLLGTSLLTDQQVTWLTQPQVQSLNMGTEVIRRLSPTQLGWLTSGQIQSLKYWDLSYLYPAQIPQVSTAQIASIPSVEILKSWSSAARDALTSPQVRALRVDLIGIGLLNSTQIGWLTASQIQSLNISQLPFLQAFQILILTSNQLAQIDSHGAFSQWSPAQRASLIYNQVRSLRVDLLSTGLLTDQQVTELSQTQVQSLIIATEVIRRLSTTQLEWLTVSQIQSLKYWDFLYLDPSQIPLLTLQQVASIPSRQNFAALSPSARAALTIPQVRALDVAKVNIDLLNPGQIQFLTVSQIQSLKSIDFVHLSITQLKLVTSAQFAAVSNPLHVTLLDPEVKETLSREQILSMPLDIYAEFVGIPINLGGIENYVPVSEYAKAADGLASDPRTMMEWMGILSLVPDSSATHFSVASGRWSNPATWLNGQVPSAGAKVVVASGTDVYFDATMNSSLATLRIDGTLRFAHNQNTLLWVDTIVVDTSGTLLIGTQAQPIQSGVTARIVFPTETPIDMTWDPRLLSRGIVSRGTVRMYGEEVTPYVGLVNDPSKGDSILRLESVPTHWRVGDQLVLTGTNPYTDDFGTEERTILAINGSQVTVAPLDYDHHTPAGHDLSVYVANRSRNITLASSDPDADFTVRPHIMFVHNPDIELVNIGVYGFGRTNKLIPIGTPINGGTQPGTLINARGRYAIHFHRTGVDAASDPAIVRGSVVDGSPGWGFVNHQSYVLMDDNVAYQVRGASFATEDGNEIGHFIRNLSIASAGSNEAARSRMDIHDFGHAGNGFWLQGPLVEVVDNIVAGASSDAYVIFSNSSQVLFSAADLEDPNLAGGQSRVAVSALPLKRFEGNVAFASRGGVETWYINRNMTDRKSNIEDFTAWNVANPGVFLEYTGRIDVNDVVLLGMNIPDSPAILSNVHSHDITYDNVHIENFDVGIQVDGRGKITIQNGFFKARVALDILEKASPYRTVEILGNPVFASLTTAQLGGRTQYDYYLSNESRFPYQYEEDLVSHSTVYVNTQQLPSAELYSYLQISNAIPFPSSISYGYVRDEWLDLTNQQLWQQFGVAYGGAIAPADSVIVPRIYGLVYQP</sequence>
<dbReference type="RefSeq" id="WP_146449225.1">
    <property type="nucleotide sequence ID" value="NZ_SJPS01000002.1"/>
</dbReference>
<gene>
    <name evidence="4" type="ORF">Pla144_13880</name>
</gene>
<dbReference type="Gene3D" id="3.80.10.10">
    <property type="entry name" value="Ribonuclease Inhibitor"/>
    <property type="match status" value="2"/>
</dbReference>
<keyword evidence="1" id="KW-0732">Signal</keyword>
<evidence type="ECO:0000259" key="3">
    <source>
        <dbReference type="PROSITE" id="PS51484"/>
    </source>
</evidence>
<dbReference type="SMART" id="SM01225">
    <property type="entry name" value="G8"/>
    <property type="match status" value="1"/>
</dbReference>
<dbReference type="Proteomes" id="UP000318437">
    <property type="component" value="Unassembled WGS sequence"/>
</dbReference>
<dbReference type="InterPro" id="IPR052387">
    <property type="entry name" value="Fibrocystin"/>
</dbReference>
<reference evidence="4 5" key="1">
    <citation type="submission" date="2019-02" db="EMBL/GenBank/DDBJ databases">
        <title>Deep-cultivation of Planctomycetes and their phenomic and genomic characterization uncovers novel biology.</title>
        <authorList>
            <person name="Wiegand S."/>
            <person name="Jogler M."/>
            <person name="Boedeker C."/>
            <person name="Pinto D."/>
            <person name="Vollmers J."/>
            <person name="Rivas-Marin E."/>
            <person name="Kohn T."/>
            <person name="Peeters S.H."/>
            <person name="Heuer A."/>
            <person name="Rast P."/>
            <person name="Oberbeckmann S."/>
            <person name="Bunk B."/>
            <person name="Jeske O."/>
            <person name="Meyerdierks A."/>
            <person name="Storesund J.E."/>
            <person name="Kallscheuer N."/>
            <person name="Luecker S."/>
            <person name="Lage O.M."/>
            <person name="Pohl T."/>
            <person name="Merkel B.J."/>
            <person name="Hornburger P."/>
            <person name="Mueller R.-W."/>
            <person name="Bruemmer F."/>
            <person name="Labrenz M."/>
            <person name="Spormann A.M."/>
            <person name="Op Den Camp H."/>
            <person name="Overmann J."/>
            <person name="Amann R."/>
            <person name="Jetten M.S.M."/>
            <person name="Mascher T."/>
            <person name="Medema M.H."/>
            <person name="Devos D.P."/>
            <person name="Kaster A.-K."/>
            <person name="Ovreas L."/>
            <person name="Rohde M."/>
            <person name="Galperin M.Y."/>
            <person name="Jogler C."/>
        </authorList>
    </citation>
    <scope>NUCLEOTIDE SEQUENCE [LARGE SCALE GENOMIC DNA]</scope>
    <source>
        <strain evidence="4 5">Pla144</strain>
    </source>
</reference>
<dbReference type="PANTHER" id="PTHR46769:SF2">
    <property type="entry name" value="FIBROCYSTIN-L ISOFORM 2 PRECURSOR-RELATED"/>
    <property type="match status" value="1"/>
</dbReference>
<feature type="domain" description="G8" evidence="3">
    <location>
        <begin position="886"/>
        <end position="1010"/>
    </location>
</feature>
<dbReference type="InterPro" id="IPR055401">
    <property type="entry name" value="CEMIP_beta-hel_dom"/>
</dbReference>
<protein>
    <submittedName>
        <fullName evidence="4">G8 domain protein</fullName>
    </submittedName>
</protein>
<comment type="caution">
    <text evidence="4">The sequence shown here is derived from an EMBL/GenBank/DDBJ whole genome shotgun (WGS) entry which is preliminary data.</text>
</comment>
<dbReference type="Pfam" id="PF24606">
    <property type="entry name" value="CEMIP_beta-hel"/>
    <property type="match status" value="1"/>
</dbReference>
<evidence type="ECO:0000313" key="5">
    <source>
        <dbReference type="Proteomes" id="UP000318437"/>
    </source>
</evidence>
<dbReference type="PANTHER" id="PTHR46769">
    <property type="entry name" value="POLYCYSTIC KIDNEY AND HEPATIC DISEASE 1 (AUTOSOMAL RECESSIVE)-LIKE 1"/>
    <property type="match status" value="1"/>
</dbReference>
<name>A0A5C6CXB6_9BACT</name>
<organism evidence="4 5">
    <name type="scientific">Bythopirellula polymerisocia</name>
    <dbReference type="NCBI Taxonomy" id="2528003"/>
    <lineage>
        <taxon>Bacteria</taxon>
        <taxon>Pseudomonadati</taxon>
        <taxon>Planctomycetota</taxon>
        <taxon>Planctomycetia</taxon>
        <taxon>Pirellulales</taxon>
        <taxon>Lacipirellulaceae</taxon>
        <taxon>Bythopirellula</taxon>
    </lineage>
</organism>